<evidence type="ECO:0000313" key="15">
    <source>
        <dbReference type="EMBL" id="WNL20463.1"/>
    </source>
</evidence>
<dbReference type="REBASE" id="763547">
    <property type="entry name" value="AspLEO109ORF10625P"/>
</dbReference>
<evidence type="ECO:0000313" key="16">
    <source>
        <dbReference type="EMBL" id="WNL23365.1"/>
    </source>
</evidence>
<dbReference type="PRINTS" id="PR00507">
    <property type="entry name" value="N12N6MTFRASE"/>
</dbReference>
<dbReference type="GO" id="GO:0032259">
    <property type="term" value="P:methylation"/>
    <property type="evidence" value="ECO:0007669"/>
    <property type="project" value="UniProtKB-KW"/>
</dbReference>
<dbReference type="REBASE" id="763630">
    <property type="entry name" value="AspLEO99ORF6915P"/>
</dbReference>
<dbReference type="CDD" id="cd17244">
    <property type="entry name" value="RMtype1_S_Apa101655I-TRD2-CR2_like"/>
    <property type="match status" value="1"/>
</dbReference>
<dbReference type="InterPro" id="IPR029063">
    <property type="entry name" value="SAM-dependent_MTases_sf"/>
</dbReference>
<dbReference type="EMBL" id="CP134845">
    <property type="protein sequence ID" value="WNL13664.1"/>
    <property type="molecule type" value="Genomic_DNA"/>
</dbReference>
<evidence type="ECO:0000259" key="11">
    <source>
        <dbReference type="Pfam" id="PF02384"/>
    </source>
</evidence>
<dbReference type="Pfam" id="PF01420">
    <property type="entry name" value="Methylase_S"/>
    <property type="match status" value="2"/>
</dbReference>
<dbReference type="PANTHER" id="PTHR33841:SF6">
    <property type="entry name" value="TYPE II METHYLTRANSFERASE M.HINDII"/>
    <property type="match status" value="1"/>
</dbReference>
<accession>A0AA96I6X5</accession>
<feature type="domain" description="DNA methylase adenine-specific" evidence="11">
    <location>
        <begin position="400"/>
        <end position="646"/>
    </location>
</feature>
<proteinExistence type="inferred from homology"/>
<keyword evidence="6" id="KW-0680">Restriction system</keyword>
<dbReference type="InterPro" id="IPR044946">
    <property type="entry name" value="Restrct_endonuc_typeI_TRD_sf"/>
</dbReference>
<dbReference type="InterPro" id="IPR050953">
    <property type="entry name" value="N4_N6_ade-DNA_methylase"/>
</dbReference>
<evidence type="ECO:0000256" key="7">
    <source>
        <dbReference type="ARBA" id="ARBA00023125"/>
    </source>
</evidence>
<dbReference type="EMBL" id="CP134852">
    <property type="protein sequence ID" value="WNL25742.1"/>
    <property type="molecule type" value="Genomic_DNA"/>
</dbReference>
<dbReference type="EMBL" id="CP134851">
    <property type="protein sequence ID" value="WNL23365.1"/>
    <property type="molecule type" value="Genomic_DNA"/>
</dbReference>
<feature type="domain" description="Type I restriction modification DNA specificity" evidence="10">
    <location>
        <begin position="1099"/>
        <end position="1247"/>
    </location>
</feature>
<dbReference type="AlphaFoldDB" id="A0AA96I6X5"/>
<evidence type="ECO:0000256" key="9">
    <source>
        <dbReference type="SAM" id="Coils"/>
    </source>
</evidence>
<sequence length="1263" mass="146301">MITRDNFKQVLEFLGFESNGYIYFKKFEEFDCELKVDFKNEKLIYPENKNLKINERQTCNFKQAENFVVFECVFKLLSQGYNPKHIELEPKWKLGHGASGGRADILIKDNNEKPLLIIECKTAGSEFKKSWDNTLSKPTQLFTYYVQVRSTKFLSLYTSDFIDEKVTRNYYLINIEDIPEILNKNTKLLSYANSTSVDEIYKVWRDTYSKDYTTFGIFENNKPYRIGEAKPSTETLKNITSKDIQGKYHEFATILRQHNVSGRENAFDKLINLFLCKVTDEEKNPQDLNFYWRGKAYDNPFDFQDRLQHLYKIGMGEFLGDDITYIANHKIDEAFDVFKNKPNKTKETIKDFVKQLKFFTNNDFAFIEVHNEHLFHQNFEILLKVSKMIQDIKLTESEENQFLGDMFESFLDQGVKQSEGQFFTPMPIIKFIIGSLPKIESPKVIDYACGAGHFLNEYATLFKTKEEKKNVQIVGIEKEYRLSKVSKVSSFMYGSDIDIIYEDALKKSSRVKNDSFNVLIANPPYSVKGFLQTLSDEDRNSYDLINFVDNKSYSKTGAIECFFIEKAKQILEKDAVAGIIVPSSILNKDTPKLYTKTREIILKYFDIISIAEFGSGTFGKTGTNTVTLFLRRRSDIKDIATHYDNMVNTWFECDLKSNNLFKNSDLLEKYCSHIEIDFNTYKTLLCENINDSIFEHETFKEYKYSFEKSSISNELKKKKYFKTLDKKEQYEILKKELIKYIKEIEKEKLYYFMLASSQNSDVVIIKSPTKTNEIKKFLGYEWGARKGNEGIKYLSSSNILINEEIEEDELDTDDKRVLENLEGLKYINTPLYNPSNVNDNNKINKIIKDNFEGIKTPIPESLKEFVSRANLIDMFDFNRTDFNKSLSLNPNKNIEILGQKEWQKKLGDVVDILIGGTPSRNNNSFFNGENLWVSISEMNGQIITDTKEKITNDGIKNSNVKLIPKGTTLLSFKLSIGKTALAGKDLYTNEAIAGLIPKSNSILDKYLFQLFNGKLIDLEKDNFNTFGKSLNITFLENEVKIPVPPLNKQKDIIKECEVIDNEVAKASELIKSINQTITNDFNLLYQNANISYRLSDSKLFELFIGKRVLSKDIEDEPTNDSIVVYSANVFQSFGYINKDLIKDFSMDSIIWGIDGDWMVNHITKDKPFYPTDHCGVLRVKTDEIHPIYLKFALEQAGIEKRFSRSNRASTERIKALTIKVPSISEQGNFIEKIKKLKFEIDIAEKVINCANEKKKEIIKKHLN</sequence>
<reference evidence="15" key="1">
    <citation type="submission" date="2023-09" db="EMBL/GenBank/DDBJ databases">
        <title>Arcobacter tbilisiensis sp. nov. isolated from chicken meat in Tbilisi, Georgia.</title>
        <authorList>
            <person name="Matthias R."/>
            <person name="Zautner A.E."/>
        </authorList>
    </citation>
    <scope>NUCLEOTIDE SEQUENCE</scope>
    <source>
        <strain evidence="17">LEO 70</strain>
        <strain evidence="16">LEO 74</strain>
        <strain evidence="15">LEO 79</strain>
        <strain evidence="14">LEO 99</strain>
    </source>
</reference>
<evidence type="ECO:0000256" key="3">
    <source>
        <dbReference type="ARBA" id="ARBA00011900"/>
    </source>
</evidence>
<dbReference type="GO" id="GO:0009007">
    <property type="term" value="F:site-specific DNA-methyltransferase (adenine-specific) activity"/>
    <property type="evidence" value="ECO:0007669"/>
    <property type="project" value="UniProtKB-EC"/>
</dbReference>
<organism evidence="15">
    <name type="scientific">Arcobacter sp. AZ-2023</name>
    <dbReference type="NCBI Taxonomy" id="3074453"/>
    <lineage>
        <taxon>Bacteria</taxon>
        <taxon>Pseudomonadati</taxon>
        <taxon>Campylobacterota</taxon>
        <taxon>Epsilonproteobacteria</taxon>
        <taxon>Campylobacterales</taxon>
        <taxon>Arcobacteraceae</taxon>
        <taxon>Arcobacter</taxon>
    </lineage>
</organism>
<keyword evidence="7" id="KW-0238">DNA-binding</keyword>
<evidence type="ECO:0000256" key="5">
    <source>
        <dbReference type="ARBA" id="ARBA00022679"/>
    </source>
</evidence>
<comment type="catalytic activity">
    <reaction evidence="8">
        <text>a 2'-deoxyadenosine in DNA + S-adenosyl-L-methionine = an N(6)-methyl-2'-deoxyadenosine in DNA + S-adenosyl-L-homocysteine + H(+)</text>
        <dbReference type="Rhea" id="RHEA:15197"/>
        <dbReference type="Rhea" id="RHEA-COMP:12418"/>
        <dbReference type="Rhea" id="RHEA-COMP:12419"/>
        <dbReference type="ChEBI" id="CHEBI:15378"/>
        <dbReference type="ChEBI" id="CHEBI:57856"/>
        <dbReference type="ChEBI" id="CHEBI:59789"/>
        <dbReference type="ChEBI" id="CHEBI:90615"/>
        <dbReference type="ChEBI" id="CHEBI:90616"/>
        <dbReference type="EC" id="2.1.1.72"/>
    </reaction>
</comment>
<keyword evidence="9" id="KW-0175">Coiled coil</keyword>
<reference evidence="12" key="2">
    <citation type="submission" date="2023-09" db="EMBL/GenBank/DDBJ databases">
        <title>Characterization of Arcobacter Isolates from Retail Chicken Sold in Supermarkets in Tbilisi, Georgia.</title>
        <authorList>
            <person name="Matthias R."/>
            <person name="Zautner A.E."/>
        </authorList>
    </citation>
    <scope>NUCLEOTIDE SEQUENCE</scope>
    <source>
        <strain evidence="13">LEO 108</strain>
        <strain evidence="12">LEO 109</strain>
    </source>
</reference>
<dbReference type="REBASE" id="763545">
    <property type="entry name" value="AspLEO108ORF6355P"/>
</dbReference>
<feature type="coiled-coil region" evidence="9">
    <location>
        <begin position="1233"/>
        <end position="1260"/>
    </location>
</feature>
<evidence type="ECO:0000313" key="12">
    <source>
        <dbReference type="EMBL" id="WNL12347.1"/>
    </source>
</evidence>
<dbReference type="GO" id="GO:0008170">
    <property type="term" value="F:N-methyltransferase activity"/>
    <property type="evidence" value="ECO:0007669"/>
    <property type="project" value="InterPro"/>
</dbReference>
<dbReference type="InterPro" id="IPR002052">
    <property type="entry name" value="DNA_methylase_N6_adenine_CS"/>
</dbReference>
<comment type="similarity">
    <text evidence="1">Belongs to the N(4)/N(6)-methyltransferase family.</text>
</comment>
<dbReference type="InterPro" id="IPR000055">
    <property type="entry name" value="Restrct_endonuc_typeI_TRD"/>
</dbReference>
<evidence type="ECO:0000313" key="14">
    <source>
        <dbReference type="EMBL" id="WNL18328.1"/>
    </source>
</evidence>
<dbReference type="InterPro" id="IPR003356">
    <property type="entry name" value="DNA_methylase_A-5"/>
</dbReference>
<dbReference type="PANTHER" id="PTHR33841">
    <property type="entry name" value="DNA METHYLTRANSFERASE YEEA-RELATED"/>
    <property type="match status" value="1"/>
</dbReference>
<keyword evidence="5" id="KW-0808">Transferase</keyword>
<evidence type="ECO:0000313" key="13">
    <source>
        <dbReference type="EMBL" id="WNL13664.1"/>
    </source>
</evidence>
<name>A0AA96I6X5_9BACT</name>
<dbReference type="Gene3D" id="3.40.50.150">
    <property type="entry name" value="Vaccinia Virus protein VP39"/>
    <property type="match status" value="1"/>
</dbReference>
<dbReference type="EMBL" id="CP134844">
    <property type="protein sequence ID" value="WNL12347.1"/>
    <property type="molecule type" value="Genomic_DNA"/>
</dbReference>
<dbReference type="REBASE" id="763629">
    <property type="entry name" value="AspLEO79ORF6765P"/>
</dbReference>
<evidence type="ECO:0000256" key="4">
    <source>
        <dbReference type="ARBA" id="ARBA00022603"/>
    </source>
</evidence>
<comment type="similarity">
    <text evidence="2">Belongs to the type-I restriction system S methylase family.</text>
</comment>
<dbReference type="SUPFAM" id="SSF53335">
    <property type="entry name" value="S-adenosyl-L-methionine-dependent methyltransferases"/>
    <property type="match status" value="1"/>
</dbReference>
<evidence type="ECO:0000259" key="10">
    <source>
        <dbReference type="Pfam" id="PF01420"/>
    </source>
</evidence>
<dbReference type="REBASE" id="763628">
    <property type="entry name" value="AspLEO70ORF770P"/>
</dbReference>
<dbReference type="Gene3D" id="3.90.220.20">
    <property type="entry name" value="DNA methylase specificity domains"/>
    <property type="match status" value="2"/>
</dbReference>
<gene>
    <name evidence="13" type="ORF">RJG51_06355</name>
    <name evidence="12" type="ORF">RJG52_10625</name>
    <name evidence="14" type="ORF">RJG53_06915</name>
    <name evidence="16" type="ORF">RJG55_10620</name>
    <name evidence="15" type="ORF">RJG56_06765</name>
    <name evidence="17" type="ORF">RJG57_00770</name>
</gene>
<evidence type="ECO:0000313" key="17">
    <source>
        <dbReference type="EMBL" id="WNL25742.1"/>
    </source>
</evidence>
<dbReference type="REBASE" id="763546">
    <property type="entry name" value="AspLEO74ORF10620P"/>
</dbReference>
<dbReference type="EMBL" id="CP134850">
    <property type="protein sequence ID" value="WNL20463.1"/>
    <property type="molecule type" value="Genomic_DNA"/>
</dbReference>
<dbReference type="Pfam" id="PF02384">
    <property type="entry name" value="N6_Mtase"/>
    <property type="match status" value="1"/>
</dbReference>
<evidence type="ECO:0000256" key="6">
    <source>
        <dbReference type="ARBA" id="ARBA00022747"/>
    </source>
</evidence>
<protein>
    <recommendedName>
        <fullName evidence="3">site-specific DNA-methyltransferase (adenine-specific)</fullName>
        <ecNumber evidence="3">2.1.1.72</ecNumber>
    </recommendedName>
</protein>
<keyword evidence="4 15" id="KW-0489">Methyltransferase</keyword>
<dbReference type="PROSITE" id="PS00092">
    <property type="entry name" value="N6_MTASE"/>
    <property type="match status" value="1"/>
</dbReference>
<feature type="domain" description="Type I restriction modification DNA specificity" evidence="10">
    <location>
        <begin position="900"/>
        <end position="1070"/>
    </location>
</feature>
<dbReference type="EC" id="2.1.1.72" evidence="3"/>
<dbReference type="SUPFAM" id="SSF116734">
    <property type="entry name" value="DNA methylase specificity domain"/>
    <property type="match status" value="2"/>
</dbReference>
<dbReference type="GO" id="GO:0009307">
    <property type="term" value="P:DNA restriction-modification system"/>
    <property type="evidence" value="ECO:0007669"/>
    <property type="project" value="UniProtKB-KW"/>
</dbReference>
<dbReference type="EMBL" id="CP134849">
    <property type="protein sequence ID" value="WNL18328.1"/>
    <property type="molecule type" value="Genomic_DNA"/>
</dbReference>
<evidence type="ECO:0000256" key="8">
    <source>
        <dbReference type="ARBA" id="ARBA00047942"/>
    </source>
</evidence>
<evidence type="ECO:0000256" key="2">
    <source>
        <dbReference type="ARBA" id="ARBA00010923"/>
    </source>
</evidence>
<dbReference type="GO" id="GO:0003677">
    <property type="term" value="F:DNA binding"/>
    <property type="evidence" value="ECO:0007669"/>
    <property type="project" value="UniProtKB-KW"/>
</dbReference>
<evidence type="ECO:0000256" key="1">
    <source>
        <dbReference type="ARBA" id="ARBA00006594"/>
    </source>
</evidence>